<dbReference type="AlphaFoldDB" id="A0AAU7UP63"/>
<evidence type="ECO:0000259" key="6">
    <source>
        <dbReference type="PROSITE" id="PS50977"/>
    </source>
</evidence>
<dbReference type="GO" id="GO:0000976">
    <property type="term" value="F:transcription cis-regulatory region binding"/>
    <property type="evidence" value="ECO:0007669"/>
    <property type="project" value="TreeGrafter"/>
</dbReference>
<gene>
    <name evidence="7" type="ORF">AAFP32_05795</name>
</gene>
<keyword evidence="3" id="KW-0804">Transcription</keyword>
<keyword evidence="2 4" id="KW-0238">DNA-binding</keyword>
<dbReference type="SUPFAM" id="SSF48498">
    <property type="entry name" value="Tetracyclin repressor-like, C-terminal domain"/>
    <property type="match status" value="1"/>
</dbReference>
<evidence type="ECO:0000313" key="7">
    <source>
        <dbReference type="EMBL" id="XBV90239.1"/>
    </source>
</evidence>
<dbReference type="Gene3D" id="1.10.357.10">
    <property type="entry name" value="Tetracycline Repressor, domain 2"/>
    <property type="match status" value="1"/>
</dbReference>
<evidence type="ECO:0000256" key="1">
    <source>
        <dbReference type="ARBA" id="ARBA00023015"/>
    </source>
</evidence>
<evidence type="ECO:0000256" key="2">
    <source>
        <dbReference type="ARBA" id="ARBA00023125"/>
    </source>
</evidence>
<dbReference type="InterPro" id="IPR001647">
    <property type="entry name" value="HTH_TetR"/>
</dbReference>
<dbReference type="PANTHER" id="PTHR30055">
    <property type="entry name" value="HTH-TYPE TRANSCRIPTIONAL REGULATOR RUTR"/>
    <property type="match status" value="1"/>
</dbReference>
<proteinExistence type="predicted"/>
<feature type="region of interest" description="Disordered" evidence="5">
    <location>
        <begin position="1"/>
        <end position="20"/>
    </location>
</feature>
<dbReference type="PANTHER" id="PTHR30055:SF148">
    <property type="entry name" value="TETR-FAMILY TRANSCRIPTIONAL REGULATOR"/>
    <property type="match status" value="1"/>
</dbReference>
<dbReference type="InterPro" id="IPR009057">
    <property type="entry name" value="Homeodomain-like_sf"/>
</dbReference>
<accession>A0AAU7UP63</accession>
<name>A0AAU7UP63_9MICO</name>
<feature type="DNA-binding region" description="H-T-H motif" evidence="4">
    <location>
        <begin position="42"/>
        <end position="61"/>
    </location>
</feature>
<dbReference type="Pfam" id="PF00440">
    <property type="entry name" value="TetR_N"/>
    <property type="match status" value="1"/>
</dbReference>
<evidence type="ECO:0000256" key="3">
    <source>
        <dbReference type="ARBA" id="ARBA00023163"/>
    </source>
</evidence>
<protein>
    <submittedName>
        <fullName evidence="7">TetR-like C-terminal domain-containing protein</fullName>
    </submittedName>
</protein>
<dbReference type="GO" id="GO:0003700">
    <property type="term" value="F:DNA-binding transcription factor activity"/>
    <property type="evidence" value="ECO:0007669"/>
    <property type="project" value="TreeGrafter"/>
</dbReference>
<dbReference type="PROSITE" id="PS50977">
    <property type="entry name" value="HTH_TETR_2"/>
    <property type="match status" value="1"/>
</dbReference>
<dbReference type="InterPro" id="IPR011075">
    <property type="entry name" value="TetR_C"/>
</dbReference>
<evidence type="ECO:0000256" key="5">
    <source>
        <dbReference type="SAM" id="MobiDB-lite"/>
    </source>
</evidence>
<evidence type="ECO:0000256" key="4">
    <source>
        <dbReference type="PROSITE-ProRule" id="PRU00335"/>
    </source>
</evidence>
<feature type="domain" description="HTH tetR-type" evidence="6">
    <location>
        <begin position="19"/>
        <end position="79"/>
    </location>
</feature>
<dbReference type="Pfam" id="PF16859">
    <property type="entry name" value="TetR_C_11"/>
    <property type="match status" value="1"/>
</dbReference>
<keyword evidence="1" id="KW-0805">Transcription regulation</keyword>
<dbReference type="Gene3D" id="1.10.10.60">
    <property type="entry name" value="Homeodomain-like"/>
    <property type="match status" value="1"/>
</dbReference>
<sequence>MCHDTHKTQATPNGRPLDDELTGRVLNEVREALGDEGFVNLKIEKVAAAVGCDKTTIYRRWPTKAEFVAAAILDGVDPGETPDTGDVVEGLVEHAWQHVRNFKHDGQLTPTHNRTLLAMFDAEVIPLIEARYMKKRHAMGREILDRAVARGQASSSLDQDLIIDTIAGLTLFRLSLKPDARVHSDAELKDSHRKLVRSLVASPD</sequence>
<dbReference type="EMBL" id="CP158281">
    <property type="protein sequence ID" value="XBV90239.1"/>
    <property type="molecule type" value="Genomic_DNA"/>
</dbReference>
<dbReference type="RefSeq" id="WP_350271015.1">
    <property type="nucleotide sequence ID" value="NZ_CP158281.1"/>
</dbReference>
<reference evidence="7" key="1">
    <citation type="submission" date="2024-06" db="EMBL/GenBank/DDBJ databases">
        <title>Brevibacterium koreense sp. nov., isolated from jogae-jeotgal, a Korean fermented seafood.</title>
        <authorList>
            <person name="Whon T.W."/>
            <person name="Nam S."/>
            <person name="Kim Y."/>
        </authorList>
    </citation>
    <scope>NUCLEOTIDE SEQUENCE</scope>
    <source>
        <strain evidence="7">CBA3109</strain>
    </source>
</reference>
<dbReference type="KEGG" id="bkr:AAFP32_05795"/>
<dbReference type="SUPFAM" id="SSF46689">
    <property type="entry name" value="Homeodomain-like"/>
    <property type="match status" value="1"/>
</dbReference>
<organism evidence="7">
    <name type="scientific">Brevibacterium koreense</name>
    <dbReference type="NCBI Taxonomy" id="3140787"/>
    <lineage>
        <taxon>Bacteria</taxon>
        <taxon>Bacillati</taxon>
        <taxon>Actinomycetota</taxon>
        <taxon>Actinomycetes</taxon>
        <taxon>Micrococcales</taxon>
        <taxon>Brevibacteriaceae</taxon>
        <taxon>Brevibacterium</taxon>
    </lineage>
</organism>
<dbReference type="InterPro" id="IPR036271">
    <property type="entry name" value="Tet_transcr_reg_TetR-rel_C_sf"/>
</dbReference>
<dbReference type="InterPro" id="IPR050109">
    <property type="entry name" value="HTH-type_TetR-like_transc_reg"/>
</dbReference>